<dbReference type="PANTHER" id="PTHR10724:SF7">
    <property type="entry name" value="SMALL RIBOSOMAL SUBUNIT PROTEIN BS1C"/>
    <property type="match status" value="1"/>
</dbReference>
<dbReference type="InterPro" id="IPR012340">
    <property type="entry name" value="NA-bd_OB-fold"/>
</dbReference>
<dbReference type="GO" id="GO:0005840">
    <property type="term" value="C:ribosome"/>
    <property type="evidence" value="ECO:0007669"/>
    <property type="project" value="UniProtKB-KW"/>
</dbReference>
<protein>
    <recommendedName>
        <fullName evidence="6">S1 motif domain-containing protein</fullName>
    </recommendedName>
</protein>
<feature type="compositionally biased region" description="Polar residues" evidence="5">
    <location>
        <begin position="54"/>
        <end position="70"/>
    </location>
</feature>
<evidence type="ECO:0000256" key="5">
    <source>
        <dbReference type="SAM" id="MobiDB-lite"/>
    </source>
</evidence>
<comment type="similarity">
    <text evidence="1">Belongs to the bacterial ribosomal protein bS1 family.</text>
</comment>
<dbReference type="GO" id="GO:1990904">
    <property type="term" value="C:ribonucleoprotein complex"/>
    <property type="evidence" value="ECO:0007669"/>
    <property type="project" value="UniProtKB-KW"/>
</dbReference>
<accession>A0ABD3RTP0</accession>
<evidence type="ECO:0000256" key="4">
    <source>
        <dbReference type="ARBA" id="ARBA00025453"/>
    </source>
</evidence>
<dbReference type="Pfam" id="PF00575">
    <property type="entry name" value="S1"/>
    <property type="match status" value="2"/>
</dbReference>
<feature type="domain" description="S1 motif" evidence="6">
    <location>
        <begin position="131"/>
        <end position="207"/>
    </location>
</feature>
<evidence type="ECO:0000256" key="3">
    <source>
        <dbReference type="ARBA" id="ARBA00023274"/>
    </source>
</evidence>
<dbReference type="GO" id="GO:0003729">
    <property type="term" value="F:mRNA binding"/>
    <property type="evidence" value="ECO:0007669"/>
    <property type="project" value="UniProtKB-ARBA"/>
</dbReference>
<dbReference type="Proteomes" id="UP001530377">
    <property type="component" value="Unassembled WGS sequence"/>
</dbReference>
<dbReference type="AlphaFoldDB" id="A0ABD3RTP0"/>
<dbReference type="EMBL" id="JALLPB020000183">
    <property type="protein sequence ID" value="KAL3815796.1"/>
    <property type="molecule type" value="Genomic_DNA"/>
</dbReference>
<keyword evidence="3" id="KW-0687">Ribonucleoprotein</keyword>
<keyword evidence="8" id="KW-1185">Reference proteome</keyword>
<proteinExistence type="inferred from homology"/>
<keyword evidence="2" id="KW-0689">Ribosomal protein</keyword>
<dbReference type="InterPro" id="IPR003029">
    <property type="entry name" value="S1_domain"/>
</dbReference>
<feature type="domain" description="S1 motif" evidence="6">
    <location>
        <begin position="222"/>
        <end position="291"/>
    </location>
</feature>
<evidence type="ECO:0000256" key="2">
    <source>
        <dbReference type="ARBA" id="ARBA00022980"/>
    </source>
</evidence>
<comment type="function">
    <text evidence="4">Associates with the EF-Tu.GDP complex and induces the exchange of GDP to GTP. It remains bound to the aminoacyl-tRNA.EF-Tu.GTP complex up to the GTP hydrolysis stage on the ribosome.</text>
</comment>
<sequence>MKIISHGYFAVVASAGLIVVMITTPHHADAFISSTRASSPTARVKGGEINTLQVEMATPTSTQAKSTSPRTIKSTSPKPTVTTSSSKRTKKSTTKDKERVYSKNMPKKNVVKGSNTYNTKTFKPLKDLRLGSMVSGSVVDVCDFGAFINIGYATLGSRPGTALLHISQIQDKKIENIHNYLKKGDKIEGARVTTIDLNKGEVGLSLRPPRAKRRDFTELKLGDELTGKVDSVVSYGVFVDVGTNVNALLHISRITGGAIENVRQHLNEGDRVSVHVIDLDKQKKTVAVSMLDKKADQYLDRRMSQRLKRFYGAAAAEDRAIEEENESSDLHYFDQAIRELEEKLRERSEKKV</sequence>
<dbReference type="GO" id="GO:0005737">
    <property type="term" value="C:cytoplasm"/>
    <property type="evidence" value="ECO:0007669"/>
    <property type="project" value="UniProtKB-ARBA"/>
</dbReference>
<dbReference type="SMART" id="SM00316">
    <property type="entry name" value="S1"/>
    <property type="match status" value="2"/>
</dbReference>
<dbReference type="PROSITE" id="PS50126">
    <property type="entry name" value="S1"/>
    <property type="match status" value="2"/>
</dbReference>
<dbReference type="Gene3D" id="2.40.50.140">
    <property type="entry name" value="Nucleic acid-binding proteins"/>
    <property type="match status" value="2"/>
</dbReference>
<evidence type="ECO:0000256" key="1">
    <source>
        <dbReference type="ARBA" id="ARBA00006767"/>
    </source>
</evidence>
<dbReference type="FunFam" id="2.40.50.140:FF:000051">
    <property type="entry name" value="RNA-binding transcriptional accessory protein"/>
    <property type="match status" value="1"/>
</dbReference>
<dbReference type="SUPFAM" id="SSF50249">
    <property type="entry name" value="Nucleic acid-binding proteins"/>
    <property type="match status" value="2"/>
</dbReference>
<organism evidence="7 8">
    <name type="scientific">Cyclostephanos tholiformis</name>
    <dbReference type="NCBI Taxonomy" id="382380"/>
    <lineage>
        <taxon>Eukaryota</taxon>
        <taxon>Sar</taxon>
        <taxon>Stramenopiles</taxon>
        <taxon>Ochrophyta</taxon>
        <taxon>Bacillariophyta</taxon>
        <taxon>Coscinodiscophyceae</taxon>
        <taxon>Thalassiosirophycidae</taxon>
        <taxon>Stephanodiscales</taxon>
        <taxon>Stephanodiscaceae</taxon>
        <taxon>Cyclostephanos</taxon>
    </lineage>
</organism>
<comment type="caution">
    <text evidence="7">The sequence shown here is derived from an EMBL/GenBank/DDBJ whole genome shotgun (WGS) entry which is preliminary data.</text>
</comment>
<feature type="region of interest" description="Disordered" evidence="5">
    <location>
        <begin position="54"/>
        <end position="100"/>
    </location>
</feature>
<name>A0ABD3RTP0_9STRA</name>
<evidence type="ECO:0000259" key="6">
    <source>
        <dbReference type="PROSITE" id="PS50126"/>
    </source>
</evidence>
<feature type="compositionally biased region" description="Low complexity" evidence="5">
    <location>
        <begin position="71"/>
        <end position="86"/>
    </location>
</feature>
<gene>
    <name evidence="7" type="ORF">ACHAXA_001690</name>
</gene>
<evidence type="ECO:0000313" key="7">
    <source>
        <dbReference type="EMBL" id="KAL3815796.1"/>
    </source>
</evidence>
<evidence type="ECO:0000313" key="8">
    <source>
        <dbReference type="Proteomes" id="UP001530377"/>
    </source>
</evidence>
<dbReference type="PANTHER" id="PTHR10724">
    <property type="entry name" value="30S RIBOSOMAL PROTEIN S1"/>
    <property type="match status" value="1"/>
</dbReference>
<dbReference type="InterPro" id="IPR050437">
    <property type="entry name" value="Ribos_protein_bS1-like"/>
</dbReference>
<reference evidence="7 8" key="1">
    <citation type="submission" date="2024-10" db="EMBL/GenBank/DDBJ databases">
        <title>Updated reference genomes for cyclostephanoid diatoms.</title>
        <authorList>
            <person name="Roberts W.R."/>
            <person name="Alverson A.J."/>
        </authorList>
    </citation>
    <scope>NUCLEOTIDE SEQUENCE [LARGE SCALE GENOMIC DNA]</scope>
    <source>
        <strain evidence="7 8">AJA228-03</strain>
    </source>
</reference>